<dbReference type="HAMAP" id="MF_02239">
    <property type="entry name" value="HemJ"/>
    <property type="match status" value="1"/>
</dbReference>
<gene>
    <name evidence="16" type="ORF">J2X04_001829</name>
</gene>
<feature type="transmembrane region" description="Helical" evidence="14">
    <location>
        <begin position="91"/>
        <end position="108"/>
    </location>
</feature>
<evidence type="ECO:0000256" key="4">
    <source>
        <dbReference type="ARBA" id="ARBA00017504"/>
    </source>
</evidence>
<keyword evidence="12 14" id="KW-0472">Membrane</keyword>
<evidence type="ECO:0000313" key="16">
    <source>
        <dbReference type="EMBL" id="MDR7099482.1"/>
    </source>
</evidence>
<feature type="transmembrane region" description="Helical" evidence="14">
    <location>
        <begin position="52"/>
        <end position="71"/>
    </location>
</feature>
<dbReference type="EMBL" id="JAVDVW010000001">
    <property type="protein sequence ID" value="MDR7099482.1"/>
    <property type="molecule type" value="Genomic_DNA"/>
</dbReference>
<feature type="binding site" description="axial binding residue" evidence="14">
    <location>
        <position position="11"/>
    </location>
    <ligand>
        <name>heme</name>
        <dbReference type="ChEBI" id="CHEBI:30413"/>
    </ligand>
    <ligandPart>
        <name>Fe</name>
        <dbReference type="ChEBI" id="CHEBI:18248"/>
    </ligandPart>
</feature>
<comment type="function">
    <text evidence="14 15">Catalyzes the oxidation of protoporphyrinogen IX to protoporphyrin IX.</text>
</comment>
<dbReference type="InterPro" id="IPR005265">
    <property type="entry name" value="HemJ-like"/>
</dbReference>
<keyword evidence="17" id="KW-1185">Reference proteome</keyword>
<keyword evidence="8 14" id="KW-0479">Metal-binding</keyword>
<evidence type="ECO:0000256" key="7">
    <source>
        <dbReference type="ARBA" id="ARBA00022692"/>
    </source>
</evidence>
<dbReference type="PANTHER" id="PTHR40255">
    <property type="entry name" value="UPF0093 MEMBRANE PROTEIN SLR1790"/>
    <property type="match status" value="1"/>
</dbReference>
<evidence type="ECO:0000256" key="3">
    <source>
        <dbReference type="ARBA" id="ARBA00006501"/>
    </source>
</evidence>
<evidence type="ECO:0000256" key="10">
    <source>
        <dbReference type="ARBA" id="ARBA00023002"/>
    </source>
</evidence>
<keyword evidence="5 14" id="KW-1003">Cell membrane</keyword>
<comment type="pathway">
    <text evidence="2 14 15">Porphyrin-containing compound metabolism; protoporphyrin-IX biosynthesis; protoporphyrin-IX from protoporphyrinogen-IX: step 1/1.</text>
</comment>
<evidence type="ECO:0000256" key="12">
    <source>
        <dbReference type="ARBA" id="ARBA00023136"/>
    </source>
</evidence>
<proteinExistence type="inferred from homology"/>
<comment type="caution">
    <text evidence="16">The sequence shown here is derived from an EMBL/GenBank/DDBJ whole genome shotgun (WGS) entry which is preliminary data.</text>
</comment>
<feature type="transmembrane region" description="Helical" evidence="14">
    <location>
        <begin position="12"/>
        <end position="32"/>
    </location>
</feature>
<dbReference type="PIRSF" id="PIRSF004638">
    <property type="entry name" value="UCP004638"/>
    <property type="match status" value="1"/>
</dbReference>
<keyword evidence="7 14" id="KW-0812">Transmembrane</keyword>
<evidence type="ECO:0000256" key="1">
    <source>
        <dbReference type="ARBA" id="ARBA00004651"/>
    </source>
</evidence>
<accession>A0ABU1VPV3</accession>
<dbReference type="RefSeq" id="WP_310053679.1">
    <property type="nucleotide sequence ID" value="NZ_JAVDVW010000001.1"/>
</dbReference>
<feature type="binding site" description="axial binding residue" evidence="14">
    <location>
        <position position="94"/>
    </location>
    <ligand>
        <name>heme</name>
        <dbReference type="ChEBI" id="CHEBI:30413"/>
    </ligand>
    <ligandPart>
        <name>Fe</name>
        <dbReference type="ChEBI" id="CHEBI:18248"/>
    </ligandPart>
</feature>
<evidence type="ECO:0000256" key="13">
    <source>
        <dbReference type="ARBA" id="ARBA00048390"/>
    </source>
</evidence>
<dbReference type="Pfam" id="PF03653">
    <property type="entry name" value="UPF0093"/>
    <property type="match status" value="1"/>
</dbReference>
<organism evidence="16 17">
    <name type="scientific">Agrilutibacter niabensis</name>
    <dbReference type="NCBI Taxonomy" id="380628"/>
    <lineage>
        <taxon>Bacteria</taxon>
        <taxon>Pseudomonadati</taxon>
        <taxon>Pseudomonadota</taxon>
        <taxon>Gammaproteobacteria</taxon>
        <taxon>Lysobacterales</taxon>
        <taxon>Lysobacteraceae</taxon>
        <taxon>Agrilutibacter</taxon>
    </lineage>
</organism>
<keyword evidence="6 14" id="KW-0349">Heme</keyword>
<evidence type="ECO:0000256" key="8">
    <source>
        <dbReference type="ARBA" id="ARBA00022723"/>
    </source>
</evidence>
<evidence type="ECO:0000256" key="9">
    <source>
        <dbReference type="ARBA" id="ARBA00022989"/>
    </source>
</evidence>
<dbReference type="EC" id="1.3.99.-" evidence="14 15"/>
<evidence type="ECO:0000313" key="17">
    <source>
        <dbReference type="Proteomes" id="UP001267878"/>
    </source>
</evidence>
<keyword evidence="10 14" id="KW-0560">Oxidoreductase</keyword>
<comment type="cofactor">
    <cofactor evidence="14 15">
        <name>heme b</name>
        <dbReference type="ChEBI" id="CHEBI:60344"/>
    </cofactor>
    <text evidence="14 15">Binds 1 heme b (iron(II)-protoporphyrin IX) group per subunit.</text>
</comment>
<evidence type="ECO:0000256" key="2">
    <source>
        <dbReference type="ARBA" id="ARBA00005073"/>
    </source>
</evidence>
<evidence type="ECO:0000256" key="11">
    <source>
        <dbReference type="ARBA" id="ARBA00023004"/>
    </source>
</evidence>
<dbReference type="PANTHER" id="PTHR40255:SF1">
    <property type="entry name" value="PROTOPORPHYRINOGEN IX OXIDASE"/>
    <property type="match status" value="1"/>
</dbReference>
<name>A0ABU1VPV3_9GAMM</name>
<evidence type="ECO:0000256" key="15">
    <source>
        <dbReference type="PIRNR" id="PIRNR004638"/>
    </source>
</evidence>
<evidence type="ECO:0000256" key="6">
    <source>
        <dbReference type="ARBA" id="ARBA00022617"/>
    </source>
</evidence>
<comment type="similarity">
    <text evidence="3 14 15">Belongs to the HemJ family.</text>
</comment>
<reference evidence="16 17" key="1">
    <citation type="submission" date="2023-07" db="EMBL/GenBank/DDBJ databases">
        <title>Sorghum-associated microbial communities from plants grown in Nebraska, USA.</title>
        <authorList>
            <person name="Schachtman D."/>
        </authorList>
    </citation>
    <scope>NUCLEOTIDE SEQUENCE [LARGE SCALE GENOMIC DNA]</scope>
    <source>
        <strain evidence="16 17">BE187</strain>
    </source>
</reference>
<sequence length="150" mass="16971">MQAYLWTKTAHVVFVMAWMGGVFYLPRILVNLAEAGNEAGVRARLLLMGRRLYRFGHIMFGLALVFGLVMWQGYRVFPNALPQMFATGGWLHAKLMLVAVMLAYYIVAGRWLKGVEAGRPLPSSRALRWFNEVPVLLLVAIVYLVIAKPF</sequence>
<comment type="subunit">
    <text evidence="14">Homodimer.</text>
</comment>
<protein>
    <recommendedName>
        <fullName evidence="4 14">Protoporphyrinogen IX oxidase</fullName>
        <shortName evidence="14">PPO</shortName>
        <ecNumber evidence="14 15">1.3.99.-</ecNumber>
    </recommendedName>
</protein>
<feature type="transmembrane region" description="Helical" evidence="14">
    <location>
        <begin position="129"/>
        <end position="146"/>
    </location>
</feature>
<keyword evidence="9 14" id="KW-1133">Transmembrane helix</keyword>
<comment type="subcellular location">
    <subcellularLocation>
        <location evidence="1 14">Cell membrane</location>
        <topology evidence="1 14">Multi-pass membrane protein</topology>
    </subcellularLocation>
</comment>
<comment type="catalytic activity">
    <reaction evidence="13 14 15">
        <text>protoporphyrinogen IX + 3 A = protoporphyrin IX + 3 AH2</text>
        <dbReference type="Rhea" id="RHEA:62000"/>
        <dbReference type="ChEBI" id="CHEBI:13193"/>
        <dbReference type="ChEBI" id="CHEBI:17499"/>
        <dbReference type="ChEBI" id="CHEBI:57306"/>
        <dbReference type="ChEBI" id="CHEBI:57307"/>
    </reaction>
</comment>
<evidence type="ECO:0000256" key="14">
    <source>
        <dbReference type="HAMAP-Rule" id="MF_02239"/>
    </source>
</evidence>
<evidence type="ECO:0000256" key="5">
    <source>
        <dbReference type="ARBA" id="ARBA00022475"/>
    </source>
</evidence>
<keyword evidence="11 14" id="KW-0408">Iron</keyword>
<dbReference type="Proteomes" id="UP001267878">
    <property type="component" value="Unassembled WGS sequence"/>
</dbReference>